<dbReference type="EMBL" id="JAAMPU010000093">
    <property type="protein sequence ID" value="NMH26614.1"/>
    <property type="molecule type" value="Genomic_DNA"/>
</dbReference>
<accession>A0A972FNQ5</accession>
<evidence type="ECO:0000256" key="5">
    <source>
        <dbReference type="SAM" id="Phobius"/>
    </source>
</evidence>
<dbReference type="GO" id="GO:0009403">
    <property type="term" value="P:toxin biosynthetic process"/>
    <property type="evidence" value="ECO:0007669"/>
    <property type="project" value="InterPro"/>
</dbReference>
<evidence type="ECO:0000256" key="3">
    <source>
        <dbReference type="ARBA" id="ARBA00022989"/>
    </source>
</evidence>
<dbReference type="RefSeq" id="WP_169525579.1">
    <property type="nucleotide sequence ID" value="NZ_JAAMPU010000093.1"/>
</dbReference>
<evidence type="ECO:0000256" key="4">
    <source>
        <dbReference type="ARBA" id="ARBA00023136"/>
    </source>
</evidence>
<comment type="caution">
    <text evidence="6">The sequence shown here is derived from an EMBL/GenBank/DDBJ whole genome shotgun (WGS) entry which is preliminary data.</text>
</comment>
<keyword evidence="7" id="KW-1185">Reference proteome</keyword>
<feature type="transmembrane region" description="Helical" evidence="5">
    <location>
        <begin position="20"/>
        <end position="44"/>
    </location>
</feature>
<evidence type="ECO:0000313" key="7">
    <source>
        <dbReference type="Proteomes" id="UP000712080"/>
    </source>
</evidence>
<proteinExistence type="predicted"/>
<keyword evidence="4 5" id="KW-0472">Membrane</keyword>
<reference evidence="6" key="1">
    <citation type="submission" date="2020-02" db="EMBL/GenBank/DDBJ databases">
        <title>Flavobacterium sp. genome.</title>
        <authorList>
            <person name="Jung H.S."/>
            <person name="Baek J.H."/>
            <person name="Jeon C.O."/>
        </authorList>
    </citation>
    <scope>NUCLEOTIDE SEQUENCE</scope>
    <source>
        <strain evidence="6">SE-s28</strain>
    </source>
</reference>
<feature type="transmembrane region" description="Helical" evidence="5">
    <location>
        <begin position="105"/>
        <end position="125"/>
    </location>
</feature>
<evidence type="ECO:0000256" key="1">
    <source>
        <dbReference type="ARBA" id="ARBA00004141"/>
    </source>
</evidence>
<dbReference type="PANTHER" id="PTHR37306:SF1">
    <property type="entry name" value="COLICIN V PRODUCTION PROTEIN"/>
    <property type="match status" value="1"/>
</dbReference>
<dbReference type="AlphaFoldDB" id="A0A972FNQ5"/>
<dbReference type="GO" id="GO:0016020">
    <property type="term" value="C:membrane"/>
    <property type="evidence" value="ECO:0007669"/>
    <property type="project" value="UniProtKB-SubCell"/>
</dbReference>
<keyword evidence="2 5" id="KW-0812">Transmembrane</keyword>
<evidence type="ECO:0000256" key="2">
    <source>
        <dbReference type="ARBA" id="ARBA00022692"/>
    </source>
</evidence>
<feature type="transmembrane region" description="Helical" evidence="5">
    <location>
        <begin position="65"/>
        <end position="85"/>
    </location>
</feature>
<protein>
    <submittedName>
        <fullName evidence="6">CvpA family protein</fullName>
    </submittedName>
</protein>
<dbReference type="Proteomes" id="UP000712080">
    <property type="component" value="Unassembled WGS sequence"/>
</dbReference>
<sequence length="164" mass="18413">MLILDLLLAGALLYGTVKGLWNGFFAELAALISFFLGIYVALAISGSLKEFLEAHTKWQPISIRMIAFGIPFLFTIIGISLLARWLNKVVSLGGLSPFNKVAGGFIGFFKTLLIISIFLNLFFNLNSGGFFATKEELDQSYFFNPIRQFGTTIYPMLEQWYLEM</sequence>
<comment type="subcellular location">
    <subcellularLocation>
        <location evidence="1">Membrane</location>
        <topology evidence="1">Multi-pass membrane protein</topology>
    </subcellularLocation>
</comment>
<keyword evidence="3 5" id="KW-1133">Transmembrane helix</keyword>
<dbReference type="Pfam" id="PF02674">
    <property type="entry name" value="Colicin_V"/>
    <property type="match status" value="1"/>
</dbReference>
<dbReference type="InterPro" id="IPR003825">
    <property type="entry name" value="Colicin-V_CvpA"/>
</dbReference>
<organism evidence="6 7">
    <name type="scientific">Flavobacterium silvaticum</name>
    <dbReference type="NCBI Taxonomy" id="1852020"/>
    <lineage>
        <taxon>Bacteria</taxon>
        <taxon>Pseudomonadati</taxon>
        <taxon>Bacteroidota</taxon>
        <taxon>Flavobacteriia</taxon>
        <taxon>Flavobacteriales</taxon>
        <taxon>Flavobacteriaceae</taxon>
        <taxon>Flavobacterium</taxon>
    </lineage>
</organism>
<evidence type="ECO:0000313" key="6">
    <source>
        <dbReference type="EMBL" id="NMH26614.1"/>
    </source>
</evidence>
<gene>
    <name evidence="6" type="ORF">G6047_01095</name>
</gene>
<name>A0A972FNQ5_9FLAO</name>
<dbReference type="PANTHER" id="PTHR37306">
    <property type="entry name" value="COLICIN V PRODUCTION PROTEIN"/>
    <property type="match status" value="1"/>
</dbReference>